<evidence type="ECO:0000256" key="2">
    <source>
        <dbReference type="ARBA" id="ARBA00004429"/>
    </source>
</evidence>
<dbReference type="InterPro" id="IPR005467">
    <property type="entry name" value="His_kinase_dom"/>
</dbReference>
<organism evidence="19 20">
    <name type="scientific">Desulfobulbus propionicus (strain ATCC 33891 / DSM 2032 / VKM B-1956 / 1pr3)</name>
    <dbReference type="NCBI Taxonomy" id="577650"/>
    <lineage>
        <taxon>Bacteria</taxon>
        <taxon>Pseudomonadati</taxon>
        <taxon>Thermodesulfobacteriota</taxon>
        <taxon>Desulfobulbia</taxon>
        <taxon>Desulfobulbales</taxon>
        <taxon>Desulfobulbaceae</taxon>
        <taxon>Desulfobulbus</taxon>
    </lineage>
</organism>
<dbReference type="PANTHER" id="PTHR43065:SF46">
    <property type="entry name" value="C4-DICARBOXYLATE TRANSPORT SENSOR PROTEIN DCTB"/>
    <property type="match status" value="1"/>
</dbReference>
<dbReference type="Pfam" id="PF02518">
    <property type="entry name" value="HATPase_c"/>
    <property type="match status" value="1"/>
</dbReference>
<dbReference type="PROSITE" id="PS50109">
    <property type="entry name" value="HIS_KIN"/>
    <property type="match status" value="1"/>
</dbReference>
<dbReference type="PANTHER" id="PTHR43065">
    <property type="entry name" value="SENSOR HISTIDINE KINASE"/>
    <property type="match status" value="1"/>
</dbReference>
<dbReference type="InterPro" id="IPR036097">
    <property type="entry name" value="HisK_dim/P_sf"/>
</dbReference>
<dbReference type="SMART" id="SM00388">
    <property type="entry name" value="HisKA"/>
    <property type="match status" value="1"/>
</dbReference>
<dbReference type="Pfam" id="PF02743">
    <property type="entry name" value="dCache_1"/>
    <property type="match status" value="1"/>
</dbReference>
<dbReference type="KEGG" id="dpr:Despr_2352"/>
<evidence type="ECO:0000256" key="8">
    <source>
        <dbReference type="ARBA" id="ARBA00022692"/>
    </source>
</evidence>
<keyword evidence="6" id="KW-0597">Phosphoprotein</keyword>
<dbReference type="FunFam" id="3.30.450.20:FF:000127">
    <property type="entry name" value="C4-dicarboxylate transport sensor protein"/>
    <property type="match status" value="1"/>
</dbReference>
<proteinExistence type="predicted"/>
<evidence type="ECO:0000313" key="20">
    <source>
        <dbReference type="Proteomes" id="UP000006365"/>
    </source>
</evidence>
<evidence type="ECO:0000256" key="11">
    <source>
        <dbReference type="ARBA" id="ARBA00022840"/>
    </source>
</evidence>
<dbReference type="CDD" id="cd00082">
    <property type="entry name" value="HisKA"/>
    <property type="match status" value="1"/>
</dbReference>
<dbReference type="Gene3D" id="3.30.450.20">
    <property type="entry name" value="PAS domain"/>
    <property type="match status" value="2"/>
</dbReference>
<dbReference type="InterPro" id="IPR029151">
    <property type="entry name" value="Sensor-like_sf"/>
</dbReference>
<keyword evidence="5" id="KW-0997">Cell inner membrane</keyword>
<dbReference type="FunFam" id="1.10.287.130:FF:000049">
    <property type="entry name" value="C4-dicarboxylate transport sensor protein DctB"/>
    <property type="match status" value="1"/>
</dbReference>
<feature type="coiled-coil region" evidence="16">
    <location>
        <begin position="337"/>
        <end position="385"/>
    </location>
</feature>
<accession>A0A7U3YN81</accession>
<dbReference type="Gene3D" id="3.30.565.10">
    <property type="entry name" value="Histidine kinase-like ATPase, C-terminal domain"/>
    <property type="match status" value="1"/>
</dbReference>
<evidence type="ECO:0000256" key="15">
    <source>
        <dbReference type="ARBA" id="ARBA00073143"/>
    </source>
</evidence>
<evidence type="ECO:0000256" key="17">
    <source>
        <dbReference type="SAM" id="Phobius"/>
    </source>
</evidence>
<dbReference type="InterPro" id="IPR003661">
    <property type="entry name" value="HisK_dim/P_dom"/>
</dbReference>
<dbReference type="GO" id="GO:0005524">
    <property type="term" value="F:ATP binding"/>
    <property type="evidence" value="ECO:0007669"/>
    <property type="project" value="UniProtKB-KW"/>
</dbReference>
<evidence type="ECO:0000256" key="7">
    <source>
        <dbReference type="ARBA" id="ARBA00022679"/>
    </source>
</evidence>
<dbReference type="Proteomes" id="UP000006365">
    <property type="component" value="Chromosome"/>
</dbReference>
<dbReference type="InterPro" id="IPR033479">
    <property type="entry name" value="dCache_1"/>
</dbReference>
<keyword evidence="14 17" id="KW-0472">Membrane</keyword>
<protein>
    <recommendedName>
        <fullName evidence="15">C4-dicarboxylate transport sensor protein DctB</fullName>
        <ecNumber evidence="3">2.7.13.3</ecNumber>
    </recommendedName>
</protein>
<evidence type="ECO:0000256" key="16">
    <source>
        <dbReference type="SAM" id="Coils"/>
    </source>
</evidence>
<evidence type="ECO:0000256" key="10">
    <source>
        <dbReference type="ARBA" id="ARBA00022777"/>
    </source>
</evidence>
<dbReference type="PRINTS" id="PR00344">
    <property type="entry name" value="BCTRLSENSOR"/>
</dbReference>
<dbReference type="EMBL" id="CP002364">
    <property type="protein sequence ID" value="ADW18493.1"/>
    <property type="molecule type" value="Genomic_DNA"/>
</dbReference>
<dbReference type="SUPFAM" id="SSF47384">
    <property type="entry name" value="Homodimeric domain of signal transducing histidine kinase"/>
    <property type="match status" value="1"/>
</dbReference>
<feature type="transmembrane region" description="Helical" evidence="17">
    <location>
        <begin position="297"/>
        <end position="319"/>
    </location>
</feature>
<dbReference type="Pfam" id="PF00512">
    <property type="entry name" value="HisKA"/>
    <property type="match status" value="1"/>
</dbReference>
<dbReference type="GO" id="GO:0000155">
    <property type="term" value="F:phosphorelay sensor kinase activity"/>
    <property type="evidence" value="ECO:0007669"/>
    <property type="project" value="InterPro"/>
</dbReference>
<keyword evidence="9" id="KW-0547">Nucleotide-binding</keyword>
<evidence type="ECO:0000256" key="12">
    <source>
        <dbReference type="ARBA" id="ARBA00022989"/>
    </source>
</evidence>
<evidence type="ECO:0000256" key="3">
    <source>
        <dbReference type="ARBA" id="ARBA00012438"/>
    </source>
</evidence>
<keyword evidence="11" id="KW-0067">ATP-binding</keyword>
<evidence type="ECO:0000259" key="18">
    <source>
        <dbReference type="PROSITE" id="PS50109"/>
    </source>
</evidence>
<keyword evidence="13" id="KW-0902">Two-component regulatory system</keyword>
<evidence type="ECO:0000256" key="4">
    <source>
        <dbReference type="ARBA" id="ARBA00022475"/>
    </source>
</evidence>
<evidence type="ECO:0000313" key="19">
    <source>
        <dbReference type="EMBL" id="ADW18493.1"/>
    </source>
</evidence>
<comment type="subcellular location">
    <subcellularLocation>
        <location evidence="2">Cell inner membrane</location>
        <topology evidence="2">Multi-pass membrane protein</topology>
    </subcellularLocation>
</comment>
<dbReference type="SUPFAM" id="SSF103190">
    <property type="entry name" value="Sensory domain-like"/>
    <property type="match status" value="1"/>
</dbReference>
<keyword evidence="10 19" id="KW-0418">Kinase</keyword>
<comment type="catalytic activity">
    <reaction evidence="1">
        <text>ATP + protein L-histidine = ADP + protein N-phospho-L-histidine.</text>
        <dbReference type="EC" id="2.7.13.3"/>
    </reaction>
</comment>
<keyword evidence="16" id="KW-0175">Coiled coil</keyword>
<dbReference type="InterPro" id="IPR003594">
    <property type="entry name" value="HATPase_dom"/>
</dbReference>
<dbReference type="SUPFAM" id="SSF55874">
    <property type="entry name" value="ATPase domain of HSP90 chaperone/DNA topoisomerase II/histidine kinase"/>
    <property type="match status" value="1"/>
</dbReference>
<feature type="domain" description="Histidine kinase" evidence="18">
    <location>
        <begin position="401"/>
        <end position="612"/>
    </location>
</feature>
<dbReference type="RefSeq" id="WP_015725030.1">
    <property type="nucleotide sequence ID" value="NC_014972.1"/>
</dbReference>
<dbReference type="AlphaFoldDB" id="A0A7U3YN81"/>
<dbReference type="InterPro" id="IPR017055">
    <property type="entry name" value="Sig_transdc_His_kinase_DctB"/>
</dbReference>
<dbReference type="SMART" id="SM00387">
    <property type="entry name" value="HATPase_c"/>
    <property type="match status" value="1"/>
</dbReference>
<feature type="transmembrane region" description="Helical" evidence="17">
    <location>
        <begin position="7"/>
        <end position="28"/>
    </location>
</feature>
<keyword evidence="8 17" id="KW-0812">Transmembrane</keyword>
<keyword evidence="20" id="KW-1185">Reference proteome</keyword>
<keyword evidence="12 17" id="KW-1133">Transmembrane helix</keyword>
<keyword evidence="7" id="KW-0808">Transferase</keyword>
<dbReference type="EC" id="2.7.13.3" evidence="3"/>
<dbReference type="GO" id="GO:0005886">
    <property type="term" value="C:plasma membrane"/>
    <property type="evidence" value="ECO:0007669"/>
    <property type="project" value="UniProtKB-SubCell"/>
</dbReference>
<dbReference type="Gene3D" id="1.10.287.130">
    <property type="match status" value="1"/>
</dbReference>
<evidence type="ECO:0000256" key="5">
    <source>
        <dbReference type="ARBA" id="ARBA00022519"/>
    </source>
</evidence>
<name>A0A7U3YN81_DESPD</name>
<dbReference type="Gene3D" id="6.10.250.3020">
    <property type="match status" value="1"/>
</dbReference>
<evidence type="ECO:0000256" key="14">
    <source>
        <dbReference type="ARBA" id="ARBA00023136"/>
    </source>
</evidence>
<reference evidence="19 20" key="1">
    <citation type="journal article" date="2011" name="Stand. Genomic Sci.">
        <title>Complete genome sequence of Desulfobulbus propionicus type strain (1pr3).</title>
        <authorList>
            <person name="Pagani I."/>
            <person name="Lapidus A."/>
            <person name="Nolan M."/>
            <person name="Lucas S."/>
            <person name="Hammon N."/>
            <person name="Deshpande S."/>
            <person name="Cheng J.F."/>
            <person name="Chertkov O."/>
            <person name="Davenport K."/>
            <person name="Tapia R."/>
            <person name="Han C."/>
            <person name="Goodwin L."/>
            <person name="Pitluck S."/>
            <person name="Liolios K."/>
            <person name="Mavromatis K."/>
            <person name="Ivanova N."/>
            <person name="Mikhailova N."/>
            <person name="Pati A."/>
            <person name="Chen A."/>
            <person name="Palaniappan K."/>
            <person name="Land M."/>
            <person name="Hauser L."/>
            <person name="Chang Y.J."/>
            <person name="Jeffries C.D."/>
            <person name="Detter J.C."/>
            <person name="Brambilla E."/>
            <person name="Kannan K.P."/>
            <person name="Djao O.D."/>
            <person name="Rohde M."/>
            <person name="Pukall R."/>
            <person name="Spring S."/>
            <person name="Goker M."/>
            <person name="Sikorski J."/>
            <person name="Woyke T."/>
            <person name="Bristow J."/>
            <person name="Eisen J.A."/>
            <person name="Markowitz V."/>
            <person name="Hugenholtz P."/>
            <person name="Kyrpides N.C."/>
            <person name="Klenk H.P."/>
        </authorList>
    </citation>
    <scope>NUCLEOTIDE SEQUENCE [LARGE SCALE GENOMIC DNA]</scope>
    <source>
        <strain evidence="20">ATCC 33891 / DSM 2032 / 1pr3</strain>
    </source>
</reference>
<dbReference type="InterPro" id="IPR004358">
    <property type="entry name" value="Sig_transdc_His_kin-like_C"/>
</dbReference>
<keyword evidence="4" id="KW-1003">Cell membrane</keyword>
<sequence>MKSIPRINYFIALSVYLVVIAWNIWWTFTWLYHQRLQDLAEEGASRLELYMTYLQGVLEKYEHLPELLANDRILIDLLNGHLGANEIDFLNQYLEKINRISHASDTYLMNSEGLTIAASNWQEPAPFVGQNFSYRPYFQQAMQGRLGKYFALGNTSSVRGYYFAYPVRHKEKILGVLSIKINIDTVEHNWGREEQTFLVTDPDGVIFLSTNQNWRFRTLAPLTESAHQRITDSRRYPNASLTALKMFTEESNDSGRIIQLSTSPHEKTREYLLQTKTMEQAGWNVHIFTDTWRVERFVFFVFIAMNAVLALSVLLSLLFKQRRQRINDLKCFEEQSRKVLQEANERLETRVTERTQELTEANTMLRKEIEDRKRMEIALRNTRSELTHAAKMAALGQMSAGISHELNQPLAAIRSYSDNGRLFLEKGRFDEAMWNLEQISELTERMAQIGVQLRQFSRKSSGQLSKVPLHGVIDGALEILNPILRKSDVWVKVVIDPPELDVRANHVLLQQVIVNLVSNALHAVEGMPHQEIKIRGYRQEGKVLLSVADSGPGISPEHLPHIFEPFYTTKQSGQGLGLGLTITERILHEMNGAIRVMENNGGAKFVCTLEEA</sequence>
<evidence type="ECO:0000256" key="1">
    <source>
        <dbReference type="ARBA" id="ARBA00000085"/>
    </source>
</evidence>
<dbReference type="PIRSF" id="PIRSF036431">
    <property type="entry name" value="STHK_DctB"/>
    <property type="match status" value="1"/>
</dbReference>
<gene>
    <name evidence="19" type="ordered locus">Despr_2352</name>
</gene>
<evidence type="ECO:0000256" key="6">
    <source>
        <dbReference type="ARBA" id="ARBA00022553"/>
    </source>
</evidence>
<evidence type="ECO:0000256" key="9">
    <source>
        <dbReference type="ARBA" id="ARBA00022741"/>
    </source>
</evidence>
<evidence type="ECO:0000256" key="13">
    <source>
        <dbReference type="ARBA" id="ARBA00023012"/>
    </source>
</evidence>
<dbReference type="InterPro" id="IPR036890">
    <property type="entry name" value="HATPase_C_sf"/>
</dbReference>